<dbReference type="SUPFAM" id="SSF49299">
    <property type="entry name" value="PKD domain"/>
    <property type="match status" value="1"/>
</dbReference>
<dbReference type="RefSeq" id="WP_202953273.1">
    <property type="nucleotide sequence ID" value="NZ_JAPCID010000038.1"/>
</dbReference>
<reference evidence="3" key="1">
    <citation type="submission" date="2022-10" db="EMBL/GenBank/DDBJ databases">
        <title>The WGS of Solirubrobacter sp. CPCC 204708.</title>
        <authorList>
            <person name="Jiang Z."/>
        </authorList>
    </citation>
    <scope>NUCLEOTIDE SEQUENCE</scope>
    <source>
        <strain evidence="3">CPCC 204708</strain>
    </source>
</reference>
<dbReference type="InterPro" id="IPR013783">
    <property type="entry name" value="Ig-like_fold"/>
</dbReference>
<evidence type="ECO:0000313" key="3">
    <source>
        <dbReference type="EMBL" id="MDA0140408.1"/>
    </source>
</evidence>
<accession>A0ABT4RPB2</accession>
<dbReference type="Pfam" id="PF06439">
    <property type="entry name" value="3keto-disac_hyd"/>
    <property type="match status" value="1"/>
</dbReference>
<dbReference type="PANTHER" id="PTHR41775:SF1">
    <property type="entry name" value="PEPTIDASE M6-LIKE DOMAIN-CONTAINING PROTEIN"/>
    <property type="match status" value="1"/>
</dbReference>
<dbReference type="InterPro" id="IPR022409">
    <property type="entry name" value="PKD/Chitinase_dom"/>
</dbReference>
<dbReference type="Gene3D" id="2.60.120.560">
    <property type="entry name" value="Exo-inulinase, domain 1"/>
    <property type="match status" value="1"/>
</dbReference>
<proteinExistence type="predicted"/>
<feature type="domain" description="PKD" evidence="2">
    <location>
        <begin position="425"/>
        <end position="511"/>
    </location>
</feature>
<protein>
    <submittedName>
        <fullName evidence="3">DUF1080 domain-containing protein</fullName>
    </submittedName>
</protein>
<gene>
    <name evidence="3" type="ORF">OJ962_23115</name>
</gene>
<keyword evidence="1" id="KW-0732">Signal</keyword>
<sequence length="901" mass="95276">MSWRWVCVAVAMLVSAVVAWPAQAAPPDAPTACRVDRPDGLFPGDYVNDWDTNLHHGLNSDWTKQVRPIGTVKALMIFVDFPDAKAEDANPNQQGRDWRNPQSYWDFLAPSVDMFKLASNGRFDLDVDLAPQWHRMDEPSTAYGMTRSTFSIANQKKYARAAVLKADPHVNFAGYDLVYIMPPRNATQIAFSPELNLYSDQIAVDGTIVKNGATYGQDMFTWGPKIVNHETGHAISLPESYNGSGTGATHLWVGGWDLMGNILGHAPEFMAWNKWKLGWLDDPDFGCLASDGTAEYTLSPVSTPPDGVTKKGVVIRTSPTSAVVAELRAPVGLDATTTATPGASRMCDWGVLLYRVNVTVLNSYGSIKVIDAQPGSTGGGCTNEVDIATLGKGQGDGPAQFTDPETGTQFEVLDIQDGVSAQLRVTRAVTRFEATPTAPLSVQVMGAQFAAPASASYHWAFGDGTTGEGATATHAYAAPGRYPVTLTVRDGDTVFGTATKDVTAYAAPSGTVAVRTARAVAGGTTTVDAQASAGGQDMTFEITRAGVQVAREVVPLDAQGRASYTYSSPVAATDMVTACVDASQTCGTGAVAWDFRTGAVAELWDGETLAGWSALGAGAFARTYMASLATSGGATSANPGVLWYSARRFKDFELSVDYRVAAVGNNGGVLLRFPAPQSVADADSGYQVAILDNGTAATRTGAITQERGATTFAASTATNFKPTREWNTLNVRAVGKHLEVRLNGVLVSEYHDAVRNGGEGFIGLENATNNVMYRNVRVREVFGGEVGGTVPATLALSLGAVAPFAPFTPGVEQDYSTMGAATVTSTAGDATLAVSDPGHMTNGAFSLAEPLRVELAKAAWTGPTSNESVALTFRQLIKRTDPLRTGTYSKTLTFTLSTTNP</sequence>
<evidence type="ECO:0000256" key="1">
    <source>
        <dbReference type="SAM" id="SignalP"/>
    </source>
</evidence>
<dbReference type="PROSITE" id="PS50093">
    <property type="entry name" value="PKD"/>
    <property type="match status" value="1"/>
</dbReference>
<feature type="chain" id="PRO_5047057630" evidence="1">
    <location>
        <begin position="25"/>
        <end position="901"/>
    </location>
</feature>
<dbReference type="CDD" id="cd00146">
    <property type="entry name" value="PKD"/>
    <property type="match status" value="1"/>
</dbReference>
<evidence type="ECO:0000259" key="2">
    <source>
        <dbReference type="PROSITE" id="PS50093"/>
    </source>
</evidence>
<dbReference type="SMART" id="SM00089">
    <property type="entry name" value="PKD"/>
    <property type="match status" value="1"/>
</dbReference>
<dbReference type="Proteomes" id="UP001147700">
    <property type="component" value="Unassembled WGS sequence"/>
</dbReference>
<dbReference type="InterPro" id="IPR000601">
    <property type="entry name" value="PKD_dom"/>
</dbReference>
<dbReference type="Pfam" id="PF18911">
    <property type="entry name" value="PKD_4"/>
    <property type="match status" value="1"/>
</dbReference>
<feature type="signal peptide" evidence="1">
    <location>
        <begin position="1"/>
        <end position="24"/>
    </location>
</feature>
<dbReference type="InterPro" id="IPR010496">
    <property type="entry name" value="AL/BT2_dom"/>
</dbReference>
<dbReference type="EMBL" id="JAPCID010000038">
    <property type="protein sequence ID" value="MDA0140408.1"/>
    <property type="molecule type" value="Genomic_DNA"/>
</dbReference>
<keyword evidence="4" id="KW-1185">Reference proteome</keyword>
<comment type="caution">
    <text evidence="3">The sequence shown here is derived from an EMBL/GenBank/DDBJ whole genome shotgun (WGS) entry which is preliminary data.</text>
</comment>
<dbReference type="InterPro" id="IPR035986">
    <property type="entry name" value="PKD_dom_sf"/>
</dbReference>
<dbReference type="PANTHER" id="PTHR41775">
    <property type="entry name" value="SECRETED PROTEIN-RELATED"/>
    <property type="match status" value="1"/>
</dbReference>
<organism evidence="3 4">
    <name type="scientific">Solirubrobacter deserti</name>
    <dbReference type="NCBI Taxonomy" id="2282478"/>
    <lineage>
        <taxon>Bacteria</taxon>
        <taxon>Bacillati</taxon>
        <taxon>Actinomycetota</taxon>
        <taxon>Thermoleophilia</taxon>
        <taxon>Solirubrobacterales</taxon>
        <taxon>Solirubrobacteraceae</taxon>
        <taxon>Solirubrobacter</taxon>
    </lineage>
</organism>
<evidence type="ECO:0000313" key="4">
    <source>
        <dbReference type="Proteomes" id="UP001147700"/>
    </source>
</evidence>
<name>A0ABT4RPB2_9ACTN</name>
<dbReference type="Gene3D" id="2.60.40.10">
    <property type="entry name" value="Immunoglobulins"/>
    <property type="match status" value="1"/>
</dbReference>